<proteinExistence type="predicted"/>
<feature type="domain" description="Carboxylesterase type B" evidence="2">
    <location>
        <begin position="55"/>
        <end position="152"/>
    </location>
</feature>
<sequence>MGGITLKSSLGVIFAITSQISFITAAPTTDSASTSLPIVDLGVSLIQATSNSSGPHPYFNFSNIRYAQPPIGQLRFDAPVAPTVRNSTVNDGQQGVICPQANPGWFAGAKIWLATQNISLLSTGPFTVSDIPAPDPRTSEDCLFLDVVVPESIFTKN</sequence>
<dbReference type="Gene3D" id="3.40.50.1820">
    <property type="entry name" value="alpha/beta hydrolase"/>
    <property type="match status" value="1"/>
</dbReference>
<evidence type="ECO:0000256" key="1">
    <source>
        <dbReference type="SAM" id="SignalP"/>
    </source>
</evidence>
<evidence type="ECO:0000313" key="4">
    <source>
        <dbReference type="Proteomes" id="UP000235786"/>
    </source>
</evidence>
<feature type="chain" id="PRO_5014402872" evidence="1">
    <location>
        <begin position="26"/>
        <end position="157"/>
    </location>
</feature>
<evidence type="ECO:0000259" key="2">
    <source>
        <dbReference type="Pfam" id="PF00135"/>
    </source>
</evidence>
<dbReference type="GO" id="GO:0016787">
    <property type="term" value="F:hydrolase activity"/>
    <property type="evidence" value="ECO:0007669"/>
    <property type="project" value="UniProtKB-KW"/>
</dbReference>
<name>A0A2J6SAH0_HYAVF</name>
<feature type="signal peptide" evidence="1">
    <location>
        <begin position="1"/>
        <end position="25"/>
    </location>
</feature>
<dbReference type="InterPro" id="IPR050309">
    <property type="entry name" value="Type-B_Carboxylest/Lipase"/>
</dbReference>
<keyword evidence="4" id="KW-1185">Reference proteome</keyword>
<evidence type="ECO:0000313" key="3">
    <source>
        <dbReference type="EMBL" id="PMD47750.1"/>
    </source>
</evidence>
<dbReference type="Proteomes" id="UP000235786">
    <property type="component" value="Unassembled WGS sequence"/>
</dbReference>
<organism evidence="3 4">
    <name type="scientific">Hyaloscypha variabilis (strain UAMH 11265 / GT02V1 / F)</name>
    <name type="common">Meliniomyces variabilis</name>
    <dbReference type="NCBI Taxonomy" id="1149755"/>
    <lineage>
        <taxon>Eukaryota</taxon>
        <taxon>Fungi</taxon>
        <taxon>Dikarya</taxon>
        <taxon>Ascomycota</taxon>
        <taxon>Pezizomycotina</taxon>
        <taxon>Leotiomycetes</taxon>
        <taxon>Helotiales</taxon>
        <taxon>Hyaloscyphaceae</taxon>
        <taxon>Hyaloscypha</taxon>
        <taxon>Hyaloscypha variabilis</taxon>
    </lineage>
</organism>
<keyword evidence="3" id="KW-0378">Hydrolase</keyword>
<protein>
    <submittedName>
        <fullName evidence="3">Alpha/beta-hydrolase</fullName>
    </submittedName>
</protein>
<dbReference type="OrthoDB" id="408631at2759"/>
<dbReference type="EMBL" id="KZ613938">
    <property type="protein sequence ID" value="PMD47750.1"/>
    <property type="molecule type" value="Genomic_DNA"/>
</dbReference>
<dbReference type="InterPro" id="IPR002018">
    <property type="entry name" value="CarbesteraseB"/>
</dbReference>
<dbReference type="STRING" id="1149755.A0A2J6SAH0"/>
<dbReference type="SUPFAM" id="SSF53474">
    <property type="entry name" value="alpha/beta-Hydrolases"/>
    <property type="match status" value="1"/>
</dbReference>
<keyword evidence="1" id="KW-0732">Signal</keyword>
<dbReference type="InterPro" id="IPR029058">
    <property type="entry name" value="AB_hydrolase_fold"/>
</dbReference>
<gene>
    <name evidence="3" type="ORF">L207DRAFT_576511</name>
</gene>
<dbReference type="PANTHER" id="PTHR11559">
    <property type="entry name" value="CARBOXYLESTERASE"/>
    <property type="match status" value="1"/>
</dbReference>
<dbReference type="Pfam" id="PF00135">
    <property type="entry name" value="COesterase"/>
    <property type="match status" value="1"/>
</dbReference>
<dbReference type="AlphaFoldDB" id="A0A2J6SAH0"/>
<dbReference type="PROSITE" id="PS00941">
    <property type="entry name" value="CARBOXYLESTERASE_B_2"/>
    <property type="match status" value="1"/>
</dbReference>
<accession>A0A2J6SAH0</accession>
<dbReference type="InterPro" id="IPR019819">
    <property type="entry name" value="Carboxylesterase_B_CS"/>
</dbReference>
<reference evidence="3 4" key="1">
    <citation type="submission" date="2016-04" db="EMBL/GenBank/DDBJ databases">
        <title>A degradative enzymes factory behind the ericoid mycorrhizal symbiosis.</title>
        <authorList>
            <consortium name="DOE Joint Genome Institute"/>
            <person name="Martino E."/>
            <person name="Morin E."/>
            <person name="Grelet G."/>
            <person name="Kuo A."/>
            <person name="Kohler A."/>
            <person name="Daghino S."/>
            <person name="Barry K."/>
            <person name="Choi C."/>
            <person name="Cichocki N."/>
            <person name="Clum A."/>
            <person name="Copeland A."/>
            <person name="Hainaut M."/>
            <person name="Haridas S."/>
            <person name="Labutti K."/>
            <person name="Lindquist E."/>
            <person name="Lipzen A."/>
            <person name="Khouja H.-R."/>
            <person name="Murat C."/>
            <person name="Ohm R."/>
            <person name="Olson A."/>
            <person name="Spatafora J."/>
            <person name="Veneault-Fourrey C."/>
            <person name="Henrissat B."/>
            <person name="Grigoriev I."/>
            <person name="Martin F."/>
            <person name="Perotto S."/>
        </authorList>
    </citation>
    <scope>NUCLEOTIDE SEQUENCE [LARGE SCALE GENOMIC DNA]</scope>
    <source>
        <strain evidence="3 4">F</strain>
    </source>
</reference>